<evidence type="ECO:0000313" key="2">
    <source>
        <dbReference type="Proteomes" id="UP001432146"/>
    </source>
</evidence>
<protein>
    <submittedName>
        <fullName evidence="1">Uncharacterized protein</fullName>
    </submittedName>
</protein>
<organism evidence="1 2">
    <name type="scientific">Tetragonisca angustula</name>
    <dbReference type="NCBI Taxonomy" id="166442"/>
    <lineage>
        <taxon>Eukaryota</taxon>
        <taxon>Metazoa</taxon>
        <taxon>Ecdysozoa</taxon>
        <taxon>Arthropoda</taxon>
        <taxon>Hexapoda</taxon>
        <taxon>Insecta</taxon>
        <taxon>Pterygota</taxon>
        <taxon>Neoptera</taxon>
        <taxon>Endopterygota</taxon>
        <taxon>Hymenoptera</taxon>
        <taxon>Apocrita</taxon>
        <taxon>Aculeata</taxon>
        <taxon>Apoidea</taxon>
        <taxon>Anthophila</taxon>
        <taxon>Apidae</taxon>
        <taxon>Tetragonisca</taxon>
    </lineage>
</organism>
<gene>
    <name evidence="1" type="ORF">QLX08_009844</name>
</gene>
<dbReference type="AlphaFoldDB" id="A0AAW0ZEM9"/>
<keyword evidence="2" id="KW-1185">Reference proteome</keyword>
<accession>A0AAW0ZEM9</accession>
<reference evidence="1 2" key="1">
    <citation type="submission" date="2024-05" db="EMBL/GenBank/DDBJ databases">
        <title>The nuclear and mitochondrial genome assemblies of Tetragonisca angustula (Apidae: Meliponini), a tiny yet remarkable pollinator in the Neotropics.</title>
        <authorList>
            <person name="Ferrari R."/>
            <person name="Ricardo P.C."/>
            <person name="Dias F.C."/>
            <person name="Araujo N.S."/>
            <person name="Soares D.O."/>
            <person name="Zhou Q.-S."/>
            <person name="Zhu C.-D."/>
            <person name="Coutinho L."/>
            <person name="Airas M.C."/>
            <person name="Batista T.M."/>
        </authorList>
    </citation>
    <scope>NUCLEOTIDE SEQUENCE [LARGE SCALE GENOMIC DNA]</scope>
    <source>
        <strain evidence="1">ASF017062</strain>
        <tissue evidence="1">Abdomen</tissue>
    </source>
</reference>
<dbReference type="EMBL" id="JAWNGG020000232">
    <property type="protein sequence ID" value="KAK9295986.1"/>
    <property type="molecule type" value="Genomic_DNA"/>
</dbReference>
<dbReference type="Proteomes" id="UP001432146">
    <property type="component" value="Unassembled WGS sequence"/>
</dbReference>
<evidence type="ECO:0000313" key="1">
    <source>
        <dbReference type="EMBL" id="KAK9295986.1"/>
    </source>
</evidence>
<comment type="caution">
    <text evidence="1">The sequence shown here is derived from an EMBL/GenBank/DDBJ whole genome shotgun (WGS) entry which is preliminary data.</text>
</comment>
<proteinExistence type="predicted"/>
<sequence length="113" mass="13092">MPRALCTVYVVQAWYQTRGLFTSRLEAATEQQIFTTVAHKASGWCATYLRTSYQESDDDRTEVKVTRNARNSLLDLSRSTPMRTSRRIWNLHEFSNATAYDDAQPRLKILKSK</sequence>
<name>A0AAW0ZEM9_9HYME</name>